<dbReference type="GO" id="GO:0051082">
    <property type="term" value="F:unfolded protein binding"/>
    <property type="evidence" value="ECO:0007669"/>
    <property type="project" value="TreeGrafter"/>
</dbReference>
<dbReference type="PANTHER" id="PTHR45640:SF34">
    <property type="entry name" value="PROTEIN LETHAL(2)ESSENTIAL FOR LIFE"/>
    <property type="match status" value="1"/>
</dbReference>
<reference evidence="4" key="1">
    <citation type="submission" date="2022-01" db="EMBL/GenBank/DDBJ databases">
        <authorList>
            <person name="King R."/>
        </authorList>
    </citation>
    <scope>NUCLEOTIDE SEQUENCE</scope>
</reference>
<accession>A0A9N9QM51</accession>
<evidence type="ECO:0000259" key="3">
    <source>
        <dbReference type="PROSITE" id="PS01031"/>
    </source>
</evidence>
<dbReference type="SUPFAM" id="SSF49764">
    <property type="entry name" value="HSP20-like chaperones"/>
    <property type="match status" value="1"/>
</dbReference>
<name>A0A9N9QM51_9CUCU</name>
<evidence type="ECO:0000313" key="5">
    <source>
        <dbReference type="Proteomes" id="UP001152799"/>
    </source>
</evidence>
<dbReference type="InterPro" id="IPR001436">
    <property type="entry name" value="Alpha-crystallin/sHSP_animal"/>
</dbReference>
<gene>
    <name evidence="4" type="ORF">CEUTPL_LOCUS11626</name>
</gene>
<dbReference type="OrthoDB" id="6716593at2759"/>
<organism evidence="4 5">
    <name type="scientific">Ceutorhynchus assimilis</name>
    <name type="common">cabbage seed weevil</name>
    <dbReference type="NCBI Taxonomy" id="467358"/>
    <lineage>
        <taxon>Eukaryota</taxon>
        <taxon>Metazoa</taxon>
        <taxon>Ecdysozoa</taxon>
        <taxon>Arthropoda</taxon>
        <taxon>Hexapoda</taxon>
        <taxon>Insecta</taxon>
        <taxon>Pterygota</taxon>
        <taxon>Neoptera</taxon>
        <taxon>Endopterygota</taxon>
        <taxon>Coleoptera</taxon>
        <taxon>Polyphaga</taxon>
        <taxon>Cucujiformia</taxon>
        <taxon>Curculionidae</taxon>
        <taxon>Ceutorhynchinae</taxon>
        <taxon>Ceutorhynchus</taxon>
    </lineage>
</organism>
<evidence type="ECO:0000313" key="4">
    <source>
        <dbReference type="EMBL" id="CAG9771188.1"/>
    </source>
</evidence>
<feature type="domain" description="SHSP" evidence="3">
    <location>
        <begin position="1"/>
        <end position="87"/>
    </location>
</feature>
<comment type="similarity">
    <text evidence="1 2">Belongs to the small heat shock protein (HSP20) family.</text>
</comment>
<dbReference type="InterPro" id="IPR002068">
    <property type="entry name" value="A-crystallin/Hsp20_dom"/>
</dbReference>
<dbReference type="Gene3D" id="2.60.40.790">
    <property type="match status" value="1"/>
</dbReference>
<dbReference type="GO" id="GO:0009408">
    <property type="term" value="P:response to heat"/>
    <property type="evidence" value="ECO:0007669"/>
    <property type="project" value="TreeGrafter"/>
</dbReference>
<dbReference type="PROSITE" id="PS01031">
    <property type="entry name" value="SHSP"/>
    <property type="match status" value="1"/>
</dbReference>
<dbReference type="GO" id="GO:0042026">
    <property type="term" value="P:protein refolding"/>
    <property type="evidence" value="ECO:0007669"/>
    <property type="project" value="TreeGrafter"/>
</dbReference>
<evidence type="ECO:0000256" key="1">
    <source>
        <dbReference type="PROSITE-ProRule" id="PRU00285"/>
    </source>
</evidence>
<dbReference type="Pfam" id="PF00011">
    <property type="entry name" value="HSP20"/>
    <property type="match status" value="1"/>
</dbReference>
<dbReference type="InterPro" id="IPR008978">
    <property type="entry name" value="HSP20-like_chaperone"/>
</dbReference>
<proteinExistence type="inferred from homology"/>
<dbReference type="GO" id="GO:0005737">
    <property type="term" value="C:cytoplasm"/>
    <property type="evidence" value="ECO:0007669"/>
    <property type="project" value="TreeGrafter"/>
</dbReference>
<dbReference type="PANTHER" id="PTHR45640">
    <property type="entry name" value="HEAT SHOCK PROTEIN HSP-12.2-RELATED"/>
    <property type="match status" value="1"/>
</dbReference>
<dbReference type="EMBL" id="OU892283">
    <property type="protein sequence ID" value="CAG9771188.1"/>
    <property type="molecule type" value="Genomic_DNA"/>
</dbReference>
<dbReference type="AlphaFoldDB" id="A0A9N9QM51"/>
<evidence type="ECO:0000256" key="2">
    <source>
        <dbReference type="RuleBase" id="RU003616"/>
    </source>
</evidence>
<dbReference type="Proteomes" id="UP001152799">
    <property type="component" value="Chromosome 7"/>
</dbReference>
<sequence length="87" mass="10054">MDKTVFYQDRFEILVDTRGYQPYEIKCLMTNKIVEVIAQKENQQDNAQKCNALMRQFVLPQNFVSENGQCCLSPDGVLTITAPWCCK</sequence>
<dbReference type="CDD" id="cd06526">
    <property type="entry name" value="metazoan_ACD"/>
    <property type="match status" value="1"/>
</dbReference>
<keyword evidence="5" id="KW-1185">Reference proteome</keyword>
<protein>
    <recommendedName>
        <fullName evidence="3">SHSP domain-containing protein</fullName>
    </recommendedName>
</protein>
<dbReference type="GO" id="GO:0005634">
    <property type="term" value="C:nucleus"/>
    <property type="evidence" value="ECO:0007669"/>
    <property type="project" value="TreeGrafter"/>
</dbReference>